<evidence type="ECO:0000313" key="1">
    <source>
        <dbReference type="EMBL" id="CAB4654699.1"/>
    </source>
</evidence>
<protein>
    <submittedName>
        <fullName evidence="1">Unannotated protein</fullName>
    </submittedName>
</protein>
<accession>A0A6J6L2T4</accession>
<organism evidence="1">
    <name type="scientific">freshwater metagenome</name>
    <dbReference type="NCBI Taxonomy" id="449393"/>
    <lineage>
        <taxon>unclassified sequences</taxon>
        <taxon>metagenomes</taxon>
        <taxon>ecological metagenomes</taxon>
    </lineage>
</organism>
<dbReference type="EMBL" id="CAEZWI010000080">
    <property type="protein sequence ID" value="CAB4654699.1"/>
    <property type="molecule type" value="Genomic_DNA"/>
</dbReference>
<sequence>MNDMTGDPTLKVLPRAVKESIRNVIRKSLRSFQFKASLLCVTTGSEVIVAIPDTTEFDWLACAIGPVMSGKIRSAAIPVPSMVPSRIMASSVLVSITSLANFWMNTRATKMKVAHIALTQTGLASPTEVMTIAAESQVATAKELSRKST</sequence>
<proteinExistence type="predicted"/>
<reference evidence="1" key="1">
    <citation type="submission" date="2020-05" db="EMBL/GenBank/DDBJ databases">
        <authorList>
            <person name="Chiriac C."/>
            <person name="Salcher M."/>
            <person name="Ghai R."/>
            <person name="Kavagutti S V."/>
        </authorList>
    </citation>
    <scope>NUCLEOTIDE SEQUENCE</scope>
</reference>
<name>A0A6J6L2T4_9ZZZZ</name>
<gene>
    <name evidence="1" type="ORF">UFOPK2237_00721</name>
</gene>
<dbReference type="AlphaFoldDB" id="A0A6J6L2T4"/>